<comment type="caution">
    <text evidence="1">The sequence shown here is derived from an EMBL/GenBank/DDBJ whole genome shotgun (WGS) entry which is preliminary data.</text>
</comment>
<dbReference type="EC" id="2.7.1.202" evidence="1"/>
<protein>
    <submittedName>
        <fullName evidence="1">Fructose PTS transporter subunit IIA</fullName>
        <ecNumber evidence="1">2.7.1.202</ecNumber>
    </submittedName>
</protein>
<evidence type="ECO:0000313" key="2">
    <source>
        <dbReference type="Proteomes" id="UP001277972"/>
    </source>
</evidence>
<dbReference type="EMBL" id="JAWZSR010000001">
    <property type="protein sequence ID" value="MDX8044362.1"/>
    <property type="molecule type" value="Genomic_DNA"/>
</dbReference>
<dbReference type="Proteomes" id="UP001277972">
    <property type="component" value="Unassembled WGS sequence"/>
</dbReference>
<gene>
    <name evidence="1" type="ORF">SH601_00045</name>
</gene>
<keyword evidence="1" id="KW-0808">Transferase</keyword>
<sequence>MLVSREQIYLDLIITDRDQLLRFISTEATNQKVATNEHELFQDFIAREDEYSTAFQEGIAIPHAKSNAVIKPTLFFAKLKNKVEWESPNDYKVDLVFAILVPKHEEGTRHVQILSALATRLMDDDFQEEIYGATDKLSVLNLLNNIEERVG</sequence>
<reference evidence="1" key="1">
    <citation type="submission" date="2023-11" db="EMBL/GenBank/DDBJ databases">
        <title>Gracilibacillus pellucida a moderately halophilic bacterium isolated from saline soil in Xinjiang province.</title>
        <authorList>
            <person name="Zhang Z."/>
            <person name="Tan F."/>
            <person name="Wang Y."/>
            <person name="Xia M."/>
        </authorList>
    </citation>
    <scope>NUCLEOTIDE SEQUENCE</scope>
    <source>
        <strain evidence="1">S3-1-1</strain>
    </source>
</reference>
<keyword evidence="2" id="KW-1185">Reference proteome</keyword>
<organism evidence="1 2">
    <name type="scientific">Gracilibacillus pellucidus</name>
    <dbReference type="NCBI Taxonomy" id="3095368"/>
    <lineage>
        <taxon>Bacteria</taxon>
        <taxon>Bacillati</taxon>
        <taxon>Bacillota</taxon>
        <taxon>Bacilli</taxon>
        <taxon>Bacillales</taxon>
        <taxon>Bacillaceae</taxon>
        <taxon>Gracilibacillus</taxon>
    </lineage>
</organism>
<proteinExistence type="predicted"/>
<accession>A0ACC6M033</accession>
<evidence type="ECO:0000313" key="1">
    <source>
        <dbReference type="EMBL" id="MDX8044362.1"/>
    </source>
</evidence>
<name>A0ACC6M033_9BACI</name>